<accession>A0A397W4C3</accession>
<evidence type="ECO:0000313" key="1">
    <source>
        <dbReference type="EMBL" id="RIB28179.1"/>
    </source>
</evidence>
<name>A0A397W4C3_9GLOM</name>
<dbReference type="SUPFAM" id="SSF56112">
    <property type="entry name" value="Protein kinase-like (PK-like)"/>
    <property type="match status" value="1"/>
</dbReference>
<protein>
    <recommendedName>
        <fullName evidence="3">Protein kinase domain-containing protein</fullName>
    </recommendedName>
</protein>
<sequence>MDRPTIADLRISKPMDASPDKDSIYGVIPYVAPETISDRKHDECLIMDILDGLHHKILSKIPKELVELMNQSWHSDPKKREKFYTSYFDSLYYRFKELINKIEKEEIKFPESIYASASANKINEQAIYSSRLLNPLISNALTIQSGKRMFYVFLV</sequence>
<dbReference type="Gene3D" id="1.10.510.10">
    <property type="entry name" value="Transferase(Phosphotransferase) domain 1"/>
    <property type="match status" value="1"/>
</dbReference>
<comment type="caution">
    <text evidence="1">The sequence shown here is derived from an EMBL/GenBank/DDBJ whole genome shotgun (WGS) entry which is preliminary data.</text>
</comment>
<dbReference type="InterPro" id="IPR011009">
    <property type="entry name" value="Kinase-like_dom_sf"/>
</dbReference>
<keyword evidence="2" id="KW-1185">Reference proteome</keyword>
<dbReference type="AlphaFoldDB" id="A0A397W4C3"/>
<evidence type="ECO:0000313" key="2">
    <source>
        <dbReference type="Proteomes" id="UP000266673"/>
    </source>
</evidence>
<dbReference type="EMBL" id="QKWP01000074">
    <property type="protein sequence ID" value="RIB28179.1"/>
    <property type="molecule type" value="Genomic_DNA"/>
</dbReference>
<gene>
    <name evidence="1" type="ORF">C2G38_2158614</name>
</gene>
<evidence type="ECO:0008006" key="3">
    <source>
        <dbReference type="Google" id="ProtNLM"/>
    </source>
</evidence>
<reference evidence="1 2" key="1">
    <citation type="submission" date="2018-06" db="EMBL/GenBank/DDBJ databases">
        <title>Comparative genomics reveals the genomic features of Rhizophagus irregularis, R. cerebriforme, R. diaphanum and Gigaspora rosea, and their symbiotic lifestyle signature.</title>
        <authorList>
            <person name="Morin E."/>
            <person name="San Clemente H."/>
            <person name="Chen E.C.H."/>
            <person name="De La Providencia I."/>
            <person name="Hainaut M."/>
            <person name="Kuo A."/>
            <person name="Kohler A."/>
            <person name="Murat C."/>
            <person name="Tang N."/>
            <person name="Roy S."/>
            <person name="Loubradou J."/>
            <person name="Henrissat B."/>
            <person name="Grigoriev I.V."/>
            <person name="Corradi N."/>
            <person name="Roux C."/>
            <person name="Martin F.M."/>
        </authorList>
    </citation>
    <scope>NUCLEOTIDE SEQUENCE [LARGE SCALE GENOMIC DNA]</scope>
    <source>
        <strain evidence="1 2">DAOM 194757</strain>
    </source>
</reference>
<dbReference type="STRING" id="44941.A0A397W4C3"/>
<proteinExistence type="predicted"/>
<organism evidence="1 2">
    <name type="scientific">Gigaspora rosea</name>
    <dbReference type="NCBI Taxonomy" id="44941"/>
    <lineage>
        <taxon>Eukaryota</taxon>
        <taxon>Fungi</taxon>
        <taxon>Fungi incertae sedis</taxon>
        <taxon>Mucoromycota</taxon>
        <taxon>Glomeromycotina</taxon>
        <taxon>Glomeromycetes</taxon>
        <taxon>Diversisporales</taxon>
        <taxon>Gigasporaceae</taxon>
        <taxon>Gigaspora</taxon>
    </lineage>
</organism>
<dbReference type="Proteomes" id="UP000266673">
    <property type="component" value="Unassembled WGS sequence"/>
</dbReference>
<dbReference type="OrthoDB" id="544350at2759"/>